<evidence type="ECO:0000313" key="4">
    <source>
        <dbReference type="Proteomes" id="UP000789739"/>
    </source>
</evidence>
<comment type="caution">
    <text evidence="3">The sequence shown here is derived from an EMBL/GenBank/DDBJ whole genome shotgun (WGS) entry which is preliminary data.</text>
</comment>
<keyword evidence="1" id="KW-0813">Transport</keyword>
<dbReference type="EMBL" id="CAJVPI010000656">
    <property type="protein sequence ID" value="CAG8560066.1"/>
    <property type="molecule type" value="Genomic_DNA"/>
</dbReference>
<gene>
    <name evidence="3" type="ORF">PBRASI_LOCUS5543</name>
</gene>
<evidence type="ECO:0000313" key="3">
    <source>
        <dbReference type="EMBL" id="CAG8560066.1"/>
    </source>
</evidence>
<keyword evidence="4" id="KW-1185">Reference proteome</keyword>
<dbReference type="OrthoDB" id="26242at2759"/>
<dbReference type="AlphaFoldDB" id="A0A9N9BDI3"/>
<evidence type="ECO:0000259" key="2">
    <source>
        <dbReference type="Pfam" id="PF15469"/>
    </source>
</evidence>
<dbReference type="Proteomes" id="UP000789739">
    <property type="component" value="Unassembled WGS sequence"/>
</dbReference>
<organism evidence="3 4">
    <name type="scientific">Paraglomus brasilianum</name>
    <dbReference type="NCBI Taxonomy" id="144538"/>
    <lineage>
        <taxon>Eukaryota</taxon>
        <taxon>Fungi</taxon>
        <taxon>Fungi incertae sedis</taxon>
        <taxon>Mucoromycota</taxon>
        <taxon>Glomeromycotina</taxon>
        <taxon>Glomeromycetes</taxon>
        <taxon>Paraglomerales</taxon>
        <taxon>Paraglomeraceae</taxon>
        <taxon>Paraglomus</taxon>
    </lineage>
</organism>
<feature type="domain" description="Exocyst complex component EXOC2/Sec5 N-terminal" evidence="2">
    <location>
        <begin position="10"/>
        <end position="164"/>
    </location>
</feature>
<accession>A0A9N9BDI3</accession>
<evidence type="ECO:0000256" key="1">
    <source>
        <dbReference type="ARBA" id="ARBA00022448"/>
    </source>
</evidence>
<protein>
    <submittedName>
        <fullName evidence="3">6213_t:CDS:1</fullName>
    </submittedName>
</protein>
<dbReference type="Pfam" id="PF15469">
    <property type="entry name" value="Sec5"/>
    <property type="match status" value="1"/>
</dbReference>
<dbReference type="InterPro" id="IPR039481">
    <property type="entry name" value="EXOC2/Sec5_N_dom"/>
</dbReference>
<name>A0A9N9BDI3_9GLOM</name>
<reference evidence="3" key="1">
    <citation type="submission" date="2021-06" db="EMBL/GenBank/DDBJ databases">
        <authorList>
            <person name="Kallberg Y."/>
            <person name="Tangrot J."/>
            <person name="Rosling A."/>
        </authorList>
    </citation>
    <scope>NUCLEOTIDE SEQUENCE</scope>
    <source>
        <strain evidence="3">BR232B</strain>
    </source>
</reference>
<proteinExistence type="predicted"/>
<sequence length="174" mass="20244">MKLMSSIEAFVENCYQNKQDQMPEKTINNVLRANSKKLDSFINQPSSSPGNKVKEAQKMAKGVIDFYALLLSDFFNLSSPFERFTRIHLFRPFRLGRRLLFLTKIVMEMCECVNDINVAAEASVALSTLMEQTRWRFVEVLCDTWIMDAKNFYLLEDRTLDPDYYDSEGLSRIP</sequence>